<keyword evidence="5" id="KW-0723">Serine/threonine-protein kinase</keyword>
<gene>
    <name evidence="7" type="ORF">PSON_ATCC_30995.1.T1680027</name>
</gene>
<keyword evidence="5" id="KW-0418">Kinase</keyword>
<dbReference type="EMBL" id="CAJJDN010000168">
    <property type="protein sequence ID" value="CAD8126526.1"/>
    <property type="molecule type" value="Genomic_DNA"/>
</dbReference>
<keyword evidence="8" id="KW-1185">Reference proteome</keyword>
<evidence type="ECO:0000256" key="2">
    <source>
        <dbReference type="ARBA" id="ARBA00022741"/>
    </source>
</evidence>
<keyword evidence="5" id="KW-0808">Transferase</keyword>
<dbReference type="PROSITE" id="PS00107">
    <property type="entry name" value="PROTEIN_KINASE_ATP"/>
    <property type="match status" value="1"/>
</dbReference>
<protein>
    <recommendedName>
        <fullName evidence="6">Protein kinase domain-containing protein</fullName>
    </recommendedName>
</protein>
<dbReference type="GO" id="GO:0004674">
    <property type="term" value="F:protein serine/threonine kinase activity"/>
    <property type="evidence" value="ECO:0007669"/>
    <property type="project" value="UniProtKB-KW"/>
</dbReference>
<reference evidence="7" key="1">
    <citation type="submission" date="2021-01" db="EMBL/GenBank/DDBJ databases">
        <authorList>
            <consortium name="Genoscope - CEA"/>
            <person name="William W."/>
        </authorList>
    </citation>
    <scope>NUCLEOTIDE SEQUENCE</scope>
</reference>
<dbReference type="InterPro" id="IPR000719">
    <property type="entry name" value="Prot_kinase_dom"/>
</dbReference>
<dbReference type="InterPro" id="IPR045269">
    <property type="entry name" value="Atg1-like"/>
</dbReference>
<dbReference type="PROSITE" id="PS50011">
    <property type="entry name" value="PROTEIN_KINASE_DOM"/>
    <property type="match status" value="1"/>
</dbReference>
<dbReference type="GO" id="GO:0005524">
    <property type="term" value="F:ATP binding"/>
    <property type="evidence" value="ECO:0007669"/>
    <property type="project" value="UniProtKB-UniRule"/>
</dbReference>
<evidence type="ECO:0000313" key="8">
    <source>
        <dbReference type="Proteomes" id="UP000692954"/>
    </source>
</evidence>
<dbReference type="PANTHER" id="PTHR24348:SF71">
    <property type="entry name" value="PROTEIN KINASE DOMAIN-CONTAINING PROTEIN"/>
    <property type="match status" value="1"/>
</dbReference>
<accession>A0A8S1RE45</accession>
<dbReference type="PANTHER" id="PTHR24348">
    <property type="entry name" value="SERINE/THREONINE-PROTEIN KINASE UNC-51-RELATED"/>
    <property type="match status" value="1"/>
</dbReference>
<dbReference type="GO" id="GO:0005737">
    <property type="term" value="C:cytoplasm"/>
    <property type="evidence" value="ECO:0007669"/>
    <property type="project" value="TreeGrafter"/>
</dbReference>
<keyword evidence="2 4" id="KW-0547">Nucleotide-binding</keyword>
<evidence type="ECO:0000256" key="1">
    <source>
        <dbReference type="ARBA" id="ARBA00011245"/>
    </source>
</evidence>
<evidence type="ECO:0000259" key="6">
    <source>
        <dbReference type="PROSITE" id="PS50011"/>
    </source>
</evidence>
<dbReference type="SMART" id="SM00220">
    <property type="entry name" value="S_TKc"/>
    <property type="match status" value="1"/>
</dbReference>
<evidence type="ECO:0000256" key="4">
    <source>
        <dbReference type="PROSITE-ProRule" id="PRU10141"/>
    </source>
</evidence>
<dbReference type="InterPro" id="IPR008271">
    <property type="entry name" value="Ser/Thr_kinase_AS"/>
</dbReference>
<organism evidence="7 8">
    <name type="scientific">Paramecium sonneborni</name>
    <dbReference type="NCBI Taxonomy" id="65129"/>
    <lineage>
        <taxon>Eukaryota</taxon>
        <taxon>Sar</taxon>
        <taxon>Alveolata</taxon>
        <taxon>Ciliophora</taxon>
        <taxon>Intramacronucleata</taxon>
        <taxon>Oligohymenophorea</taxon>
        <taxon>Peniculida</taxon>
        <taxon>Parameciidae</taxon>
        <taxon>Paramecium</taxon>
    </lineage>
</organism>
<feature type="domain" description="Protein kinase" evidence="6">
    <location>
        <begin position="108"/>
        <end position="386"/>
    </location>
</feature>
<dbReference type="FunFam" id="1.10.510.10:FF:000571">
    <property type="entry name" value="Maternal embryonic leucine zipper kinase"/>
    <property type="match status" value="1"/>
</dbReference>
<proteinExistence type="inferred from homology"/>
<keyword evidence="3 4" id="KW-0067">ATP-binding</keyword>
<comment type="caution">
    <text evidence="7">The sequence shown here is derived from an EMBL/GenBank/DDBJ whole genome shotgun (WGS) entry which is preliminary data.</text>
</comment>
<sequence>MSNKIFQQISTSSLHYFQLQSKFLNKNKNQIELLCYDNQLYRKSQKSLKFVILNSALRFQIKHEQASIILRLEKDECNFKEYLFLDKAEPWEKKLKSKIPQLDYQTYYELEKLVGNGSYASVYIAKKKLDGSKVAIKAFLKKMLIQINPNSWRLSIENEIKVMKSLEHPSILKIHDHFENRAQSYIVMDLARGGTLEQGLKKLEEPLPFLTVKVIFRQIVEAIKYIHQQGFMHRDLKPSNILLKKPMNLKQFSLKAQQDPNIVISDFGVSSEIKDEMDVAKYCGSFGFMAPEIFDCEENKNVSYDEKCDIFSLGCILYRLITNKPLFDSQNQIVLKQQNKECNLDWIKIRVELFDNKQLTNLLMKMLSKEPKKRPSCSDILTTKILYVEYDNEGCPLFIDYKQPKSQSIQQVKTSRPSIKSISNNRLPQISPNLYYNLQNNNNNTQNKRSGYFVLPPIKNRLQTEQCKY</sequence>
<feature type="binding site" evidence="4">
    <location>
        <position position="137"/>
    </location>
    <ligand>
        <name>ATP</name>
        <dbReference type="ChEBI" id="CHEBI:30616"/>
    </ligand>
</feature>
<dbReference type="Proteomes" id="UP000692954">
    <property type="component" value="Unassembled WGS sequence"/>
</dbReference>
<comment type="similarity">
    <text evidence="5">Belongs to the protein kinase superfamily.</text>
</comment>
<dbReference type="AlphaFoldDB" id="A0A8S1RE45"/>
<dbReference type="PROSITE" id="PS00108">
    <property type="entry name" value="PROTEIN_KINASE_ST"/>
    <property type="match status" value="1"/>
</dbReference>
<dbReference type="GO" id="GO:0010506">
    <property type="term" value="P:regulation of autophagy"/>
    <property type="evidence" value="ECO:0007669"/>
    <property type="project" value="InterPro"/>
</dbReference>
<dbReference type="InterPro" id="IPR017441">
    <property type="entry name" value="Protein_kinase_ATP_BS"/>
</dbReference>
<comment type="subunit">
    <text evidence="1">Monomer.</text>
</comment>
<evidence type="ECO:0000256" key="5">
    <source>
        <dbReference type="RuleBase" id="RU000304"/>
    </source>
</evidence>
<dbReference type="Pfam" id="PF00069">
    <property type="entry name" value="Pkinase"/>
    <property type="match status" value="1"/>
</dbReference>
<evidence type="ECO:0000313" key="7">
    <source>
        <dbReference type="EMBL" id="CAD8126526.1"/>
    </source>
</evidence>
<name>A0A8S1RE45_9CILI</name>
<evidence type="ECO:0000256" key="3">
    <source>
        <dbReference type="ARBA" id="ARBA00022840"/>
    </source>
</evidence>
<dbReference type="OrthoDB" id="10252171at2759"/>